<feature type="region of interest" description="Disordered" evidence="1">
    <location>
        <begin position="1"/>
        <end position="24"/>
    </location>
</feature>
<accession>A3II09</accession>
<keyword evidence="3" id="KW-1185">Reference proteome</keyword>
<name>A3II09_9CHRO</name>
<dbReference type="Proteomes" id="UP000003781">
    <property type="component" value="Unassembled WGS sequence"/>
</dbReference>
<evidence type="ECO:0000256" key="1">
    <source>
        <dbReference type="SAM" id="MobiDB-lite"/>
    </source>
</evidence>
<gene>
    <name evidence="2" type="ORF">CY0110_16637</name>
</gene>
<evidence type="ECO:0000313" key="2">
    <source>
        <dbReference type="EMBL" id="EAZ93441.1"/>
    </source>
</evidence>
<sequence>MDNRFRSGRVRTFVLNQGNRNNRR</sequence>
<evidence type="ECO:0000313" key="3">
    <source>
        <dbReference type="Proteomes" id="UP000003781"/>
    </source>
</evidence>
<comment type="caution">
    <text evidence="2">The sequence shown here is derived from an EMBL/GenBank/DDBJ whole genome shotgun (WGS) entry which is preliminary data.</text>
</comment>
<feature type="compositionally biased region" description="Polar residues" evidence="1">
    <location>
        <begin position="14"/>
        <end position="24"/>
    </location>
</feature>
<organism evidence="2 3">
    <name type="scientific">Crocosphaera chwakensis CCY0110</name>
    <dbReference type="NCBI Taxonomy" id="391612"/>
    <lineage>
        <taxon>Bacteria</taxon>
        <taxon>Bacillati</taxon>
        <taxon>Cyanobacteriota</taxon>
        <taxon>Cyanophyceae</taxon>
        <taxon>Oscillatoriophycideae</taxon>
        <taxon>Chroococcales</taxon>
        <taxon>Aphanothecaceae</taxon>
        <taxon>Crocosphaera</taxon>
        <taxon>Crocosphaera chwakensis</taxon>
    </lineage>
</organism>
<reference evidence="2 3" key="1">
    <citation type="submission" date="2007-03" db="EMBL/GenBank/DDBJ databases">
        <authorList>
            <person name="Stal L."/>
            <person name="Ferriera S."/>
            <person name="Johnson J."/>
            <person name="Kravitz S."/>
            <person name="Beeson K."/>
            <person name="Sutton G."/>
            <person name="Rogers Y.-H."/>
            <person name="Friedman R."/>
            <person name="Frazier M."/>
            <person name="Venter J.C."/>
        </authorList>
    </citation>
    <scope>NUCLEOTIDE SEQUENCE [LARGE SCALE GENOMIC DNA]</scope>
    <source>
        <strain evidence="2 3">CCY0110</strain>
    </source>
</reference>
<dbReference type="AlphaFoldDB" id="A3II09"/>
<protein>
    <submittedName>
        <fullName evidence="2">Uncharacterized protein</fullName>
    </submittedName>
</protein>
<proteinExistence type="predicted"/>
<dbReference type="EMBL" id="AAXW01000002">
    <property type="protein sequence ID" value="EAZ93441.1"/>
    <property type="molecule type" value="Genomic_DNA"/>
</dbReference>